<dbReference type="EMBL" id="JBEXAE010000008">
    <property type="protein sequence ID" value="MET6991756.1"/>
    <property type="molecule type" value="Genomic_DNA"/>
</dbReference>
<evidence type="ECO:0000256" key="3">
    <source>
        <dbReference type="ARBA" id="ARBA00023110"/>
    </source>
</evidence>
<comment type="caution">
    <text evidence="6">The sequence shown here is derived from an EMBL/GenBank/DDBJ whole genome shotgun (WGS) entry which is preliminary data.</text>
</comment>
<feature type="domain" description="PPIase FKBP-type" evidence="5">
    <location>
        <begin position="130"/>
        <end position="235"/>
    </location>
</feature>
<evidence type="ECO:0000256" key="4">
    <source>
        <dbReference type="PROSITE-ProRule" id="PRU00277"/>
    </source>
</evidence>
<comment type="catalytic activity">
    <reaction evidence="1 4">
        <text>[protein]-peptidylproline (omega=180) = [protein]-peptidylproline (omega=0)</text>
        <dbReference type="Rhea" id="RHEA:16237"/>
        <dbReference type="Rhea" id="RHEA-COMP:10747"/>
        <dbReference type="Rhea" id="RHEA-COMP:10748"/>
        <dbReference type="ChEBI" id="CHEBI:83833"/>
        <dbReference type="ChEBI" id="CHEBI:83834"/>
        <dbReference type="EC" id="5.2.1.8"/>
    </reaction>
</comment>
<evidence type="ECO:0000313" key="7">
    <source>
        <dbReference type="Proteomes" id="UP001549799"/>
    </source>
</evidence>
<evidence type="ECO:0000256" key="2">
    <source>
        <dbReference type="ARBA" id="ARBA00013194"/>
    </source>
</evidence>
<organism evidence="6 7">
    <name type="scientific">Sediminicola arcticus</name>
    <dbReference type="NCBI Taxonomy" id="1574308"/>
    <lineage>
        <taxon>Bacteria</taxon>
        <taxon>Pseudomonadati</taxon>
        <taxon>Bacteroidota</taxon>
        <taxon>Flavobacteriia</taxon>
        <taxon>Flavobacteriales</taxon>
        <taxon>Flavobacteriaceae</taxon>
        <taxon>Sediminicola</taxon>
    </lineage>
</organism>
<keyword evidence="3 4" id="KW-0697">Rotamase</keyword>
<evidence type="ECO:0000259" key="5">
    <source>
        <dbReference type="PROSITE" id="PS50059"/>
    </source>
</evidence>
<reference evidence="6 7" key="1">
    <citation type="submission" date="2024-07" db="EMBL/GenBank/DDBJ databases">
        <title>The genome sequence of type strain Sediminicola arcticus GDMCC 1.2805.</title>
        <authorList>
            <person name="Liu Y."/>
        </authorList>
    </citation>
    <scope>NUCLEOTIDE SEQUENCE [LARGE SCALE GENOMIC DNA]</scope>
    <source>
        <strain evidence="6 7">GDMCC 1.2805</strain>
    </source>
</reference>
<evidence type="ECO:0000313" key="6">
    <source>
        <dbReference type="EMBL" id="MET6991756.1"/>
    </source>
</evidence>
<dbReference type="Proteomes" id="UP001549799">
    <property type="component" value="Unassembled WGS sequence"/>
</dbReference>
<dbReference type="PROSITE" id="PS50059">
    <property type="entry name" value="FKBP_PPIASE"/>
    <property type="match status" value="1"/>
</dbReference>
<keyword evidence="4 6" id="KW-0413">Isomerase</keyword>
<dbReference type="InterPro" id="IPR001179">
    <property type="entry name" value="PPIase_FKBP_dom"/>
</dbReference>
<dbReference type="RefSeq" id="WP_354616303.1">
    <property type="nucleotide sequence ID" value="NZ_JBEXAE010000008.1"/>
</dbReference>
<evidence type="ECO:0000256" key="1">
    <source>
        <dbReference type="ARBA" id="ARBA00000971"/>
    </source>
</evidence>
<dbReference type="InterPro" id="IPR046357">
    <property type="entry name" value="PPIase_dom_sf"/>
</dbReference>
<accession>A0ABV2SX93</accession>
<sequence length="321" mass="35152">MRVNRIFLLFLLIGMVWSCKKDDGTGLEAIPPRALDEVAAEDDASIKEFLETHFYNYEEFDNPSAEFDFKIKIDTIAGANADKIALINQAQTGSVTVSSDEFGIDGNESVVHTYYYIIARSGIGVSPTIADSAFVKYEGSLLNGRIFDGSTQTPVWFDLARIQAPLQGTRGFTEAMSEFKTGGQPIINNDGTFSVDGSGVGLMIFPSGLGYFNTSQSIIPAYSPLVFKIDLYAYNATDHDRDGIPSIQEDLDRDGYLFNDNTDIDAEVKARTNQAPNYLDADDDGDGTPTRDEIVIDAEGNITFPDTDGDGIPDYLDKDTK</sequence>
<dbReference type="SUPFAM" id="SSF54534">
    <property type="entry name" value="FKBP-like"/>
    <property type="match status" value="1"/>
</dbReference>
<dbReference type="Pfam" id="PF00254">
    <property type="entry name" value="FKBP_C"/>
    <property type="match status" value="1"/>
</dbReference>
<keyword evidence="7" id="KW-1185">Reference proteome</keyword>
<dbReference type="EC" id="5.2.1.8" evidence="2 4"/>
<dbReference type="GO" id="GO:0003755">
    <property type="term" value="F:peptidyl-prolyl cis-trans isomerase activity"/>
    <property type="evidence" value="ECO:0007669"/>
    <property type="project" value="UniProtKB-EC"/>
</dbReference>
<name>A0ABV2SX93_9FLAO</name>
<proteinExistence type="predicted"/>
<protein>
    <recommendedName>
        <fullName evidence="2 4">peptidylprolyl isomerase</fullName>
        <ecNumber evidence="2 4">5.2.1.8</ecNumber>
    </recommendedName>
</protein>
<gene>
    <name evidence="6" type="ORF">ABXZ36_13980</name>
</gene>
<dbReference type="Gene3D" id="3.10.50.40">
    <property type="match status" value="1"/>
</dbReference>